<feature type="region of interest" description="Disordered" evidence="1">
    <location>
        <begin position="1"/>
        <end position="48"/>
    </location>
</feature>
<organism evidence="3 4">
    <name type="scientific">Fimbriiglobus ruber</name>
    <dbReference type="NCBI Taxonomy" id="1908690"/>
    <lineage>
        <taxon>Bacteria</taxon>
        <taxon>Pseudomonadati</taxon>
        <taxon>Planctomycetota</taxon>
        <taxon>Planctomycetia</taxon>
        <taxon>Gemmatales</taxon>
        <taxon>Gemmataceae</taxon>
        <taxon>Fimbriiglobus</taxon>
    </lineage>
</organism>
<keyword evidence="4" id="KW-1185">Reference proteome</keyword>
<gene>
    <name evidence="3" type="ORF">FRUB_08968</name>
</gene>
<reference evidence="4" key="1">
    <citation type="submission" date="2017-06" db="EMBL/GenBank/DDBJ databases">
        <title>Genome analysis of Fimbriiglobus ruber SP5, the first member of the order Planctomycetales with confirmed chitinolytic capability.</title>
        <authorList>
            <person name="Ravin N.V."/>
            <person name="Rakitin A.L."/>
            <person name="Ivanova A.A."/>
            <person name="Beletsky A.V."/>
            <person name="Kulichevskaya I.S."/>
            <person name="Mardanov A.V."/>
            <person name="Dedysh S.N."/>
        </authorList>
    </citation>
    <scope>NUCLEOTIDE SEQUENCE [LARGE SCALE GENOMIC DNA]</scope>
    <source>
        <strain evidence="4">SP5</strain>
    </source>
</reference>
<evidence type="ECO:0000256" key="1">
    <source>
        <dbReference type="SAM" id="MobiDB-lite"/>
    </source>
</evidence>
<accession>A0A225DJ51</accession>
<feature type="compositionally biased region" description="Basic and acidic residues" evidence="1">
    <location>
        <begin position="1"/>
        <end position="12"/>
    </location>
</feature>
<feature type="transmembrane region" description="Helical" evidence="2">
    <location>
        <begin position="51"/>
        <end position="72"/>
    </location>
</feature>
<dbReference type="EMBL" id="NIDE01000017">
    <property type="protein sequence ID" value="OWK36405.1"/>
    <property type="molecule type" value="Genomic_DNA"/>
</dbReference>
<proteinExistence type="predicted"/>
<feature type="compositionally biased region" description="Acidic residues" evidence="1">
    <location>
        <begin position="22"/>
        <end position="40"/>
    </location>
</feature>
<name>A0A225DJ51_9BACT</name>
<dbReference type="Proteomes" id="UP000214646">
    <property type="component" value="Unassembled WGS sequence"/>
</dbReference>
<evidence type="ECO:0000313" key="3">
    <source>
        <dbReference type="EMBL" id="OWK36405.1"/>
    </source>
</evidence>
<sequence length="117" mass="12108">MAKKKRSEDEPKKKKKKAAPRDEDEVVDEADDDDDGDDGYSEPKKGSRNDAYVGLLAITLLALIAASVMFYLDFTELSASPVQSPSFTVPGLGGSTSTTPAAPAAAPPAPAPVAAGT</sequence>
<evidence type="ECO:0000256" key="2">
    <source>
        <dbReference type="SAM" id="Phobius"/>
    </source>
</evidence>
<protein>
    <submittedName>
        <fullName evidence="3">Uncharacterized protein</fullName>
    </submittedName>
</protein>
<keyword evidence="2" id="KW-0812">Transmembrane</keyword>
<keyword evidence="2" id="KW-1133">Transmembrane helix</keyword>
<evidence type="ECO:0000313" key="4">
    <source>
        <dbReference type="Proteomes" id="UP000214646"/>
    </source>
</evidence>
<keyword evidence="2" id="KW-0472">Membrane</keyword>
<dbReference type="AlphaFoldDB" id="A0A225DJ51"/>
<feature type="region of interest" description="Disordered" evidence="1">
    <location>
        <begin position="82"/>
        <end position="117"/>
    </location>
</feature>
<dbReference type="RefSeq" id="WP_088259413.1">
    <property type="nucleotide sequence ID" value="NZ_NIDE01000017.1"/>
</dbReference>
<comment type="caution">
    <text evidence="3">The sequence shown here is derived from an EMBL/GenBank/DDBJ whole genome shotgun (WGS) entry which is preliminary data.</text>
</comment>